<dbReference type="EMBL" id="CAXAMN010000492">
    <property type="protein sequence ID" value="CAK8988983.1"/>
    <property type="molecule type" value="Genomic_DNA"/>
</dbReference>
<proteinExistence type="predicted"/>
<dbReference type="CDD" id="cd00051">
    <property type="entry name" value="EFh"/>
    <property type="match status" value="1"/>
</dbReference>
<feature type="chain" id="PRO_5046373915" description="EF-hand domain-containing protein" evidence="2">
    <location>
        <begin position="19"/>
        <end position="342"/>
    </location>
</feature>
<keyword evidence="2" id="KW-0732">Signal</keyword>
<feature type="domain" description="EF-hand" evidence="3">
    <location>
        <begin position="309"/>
        <end position="342"/>
    </location>
</feature>
<dbReference type="PROSITE" id="PS00018">
    <property type="entry name" value="EF_HAND_1"/>
    <property type="match status" value="1"/>
</dbReference>
<organism evidence="4 5">
    <name type="scientific">Durusdinium trenchii</name>
    <dbReference type="NCBI Taxonomy" id="1381693"/>
    <lineage>
        <taxon>Eukaryota</taxon>
        <taxon>Sar</taxon>
        <taxon>Alveolata</taxon>
        <taxon>Dinophyceae</taxon>
        <taxon>Suessiales</taxon>
        <taxon>Symbiodiniaceae</taxon>
        <taxon>Durusdinium</taxon>
    </lineage>
</organism>
<reference evidence="4 5" key="1">
    <citation type="submission" date="2024-02" db="EMBL/GenBank/DDBJ databases">
        <authorList>
            <person name="Chen Y."/>
            <person name="Shah S."/>
            <person name="Dougan E. K."/>
            <person name="Thang M."/>
            <person name="Chan C."/>
        </authorList>
    </citation>
    <scope>NUCLEOTIDE SEQUENCE [LARGE SCALE GENOMIC DNA]</scope>
</reference>
<accession>A0ABP0HGS7</accession>
<dbReference type="InterPro" id="IPR018247">
    <property type="entry name" value="EF_Hand_1_Ca_BS"/>
</dbReference>
<dbReference type="InterPro" id="IPR002048">
    <property type="entry name" value="EF_hand_dom"/>
</dbReference>
<gene>
    <name evidence="4" type="ORF">CCMP2556_LOCUS1480</name>
</gene>
<dbReference type="SUPFAM" id="SSF47473">
    <property type="entry name" value="EF-hand"/>
    <property type="match status" value="1"/>
</dbReference>
<dbReference type="InterPro" id="IPR011992">
    <property type="entry name" value="EF-hand-dom_pair"/>
</dbReference>
<keyword evidence="1" id="KW-0106">Calcium</keyword>
<evidence type="ECO:0000313" key="5">
    <source>
        <dbReference type="Proteomes" id="UP001642484"/>
    </source>
</evidence>
<protein>
    <recommendedName>
        <fullName evidence="3">EF-hand domain-containing protein</fullName>
    </recommendedName>
</protein>
<dbReference type="PROSITE" id="PS50222">
    <property type="entry name" value="EF_HAND_2"/>
    <property type="match status" value="1"/>
</dbReference>
<comment type="caution">
    <text evidence="4">The sequence shown here is derived from an EMBL/GenBank/DDBJ whole genome shotgun (WGS) entry which is preliminary data.</text>
</comment>
<evidence type="ECO:0000313" key="4">
    <source>
        <dbReference type="EMBL" id="CAK8988983.1"/>
    </source>
</evidence>
<keyword evidence="5" id="KW-1185">Reference proteome</keyword>
<evidence type="ECO:0000256" key="1">
    <source>
        <dbReference type="ARBA" id="ARBA00022837"/>
    </source>
</evidence>
<evidence type="ECO:0000256" key="2">
    <source>
        <dbReference type="SAM" id="SignalP"/>
    </source>
</evidence>
<evidence type="ECO:0000259" key="3">
    <source>
        <dbReference type="PROSITE" id="PS50222"/>
    </source>
</evidence>
<feature type="signal peptide" evidence="2">
    <location>
        <begin position="1"/>
        <end position="18"/>
    </location>
</feature>
<sequence length="342" mass="38616">MPQLEWALLRSSWPTCLASQVAFLEEIDAEDWLLLANSSQQEELSRRLLGWESFGIYKVTTKWGDRVVKVYSQSGGCCNSTLVAIVRRVPAATFLVKGTFTMTKKSIKVIYHHAASGEEFGRTYIPQHRRHVTLNMVAGFAAKQAMRLKLLESHNQGMAFLVGSSATLLRRETVLWARAMARPQPEGRCTKKTNVKAAQFGRHVRSLTQCLRVKARGNGKKWHGKLCCYELAPPGLSVKASYCGDPPWIFSRMKGLTLTGWHCETKTTSGANASLNTFEIRLGLNEISRHGIMNLDDYRRVMQKLQVPLDEDQVERVFTFADRNKDGRLTFEDYVKLVALGM</sequence>
<dbReference type="Gene3D" id="1.10.238.10">
    <property type="entry name" value="EF-hand"/>
    <property type="match status" value="1"/>
</dbReference>
<name>A0ABP0HGS7_9DINO</name>
<dbReference type="Proteomes" id="UP001642484">
    <property type="component" value="Unassembled WGS sequence"/>
</dbReference>